<feature type="region of interest" description="Disordered" evidence="1">
    <location>
        <begin position="50"/>
        <end position="90"/>
    </location>
</feature>
<keyword evidence="3" id="KW-1185">Reference proteome</keyword>
<sequence length="258" mass="27510">MIHLNSLHPSTDSCPSSDLKACLADNSLCNLDAYHLHLLPSALPNSPSRYPVPSLNSTSSQAYRSERESLTYPGARHELPPQPQCALTTTSRPGNFPGSFECLPGIQMHGPNWPSPSSPSPSGEAVSSFPDSSRLDRPGGEACKSPSGMTWLGEGGHHFISASCNRAGLSPSETGESCRWIGQTIDITAPLSSPTNVCQWSLSPSPGRPHQQTACSSSLQSLLPMDVETSNSAQWFGLESGQHMAICLESRLKAVVRT</sequence>
<comment type="caution">
    <text evidence="2">The sequence shown here is derived from an EMBL/GenBank/DDBJ whole genome shotgun (WGS) entry which is preliminary data.</text>
</comment>
<evidence type="ECO:0000256" key="1">
    <source>
        <dbReference type="SAM" id="MobiDB-lite"/>
    </source>
</evidence>
<dbReference type="EMBL" id="CAAALY010021856">
    <property type="protein sequence ID" value="VEL14650.1"/>
    <property type="molecule type" value="Genomic_DNA"/>
</dbReference>
<protein>
    <submittedName>
        <fullName evidence="2">Uncharacterized protein</fullName>
    </submittedName>
</protein>
<organism evidence="2 3">
    <name type="scientific">Protopolystoma xenopodis</name>
    <dbReference type="NCBI Taxonomy" id="117903"/>
    <lineage>
        <taxon>Eukaryota</taxon>
        <taxon>Metazoa</taxon>
        <taxon>Spiralia</taxon>
        <taxon>Lophotrochozoa</taxon>
        <taxon>Platyhelminthes</taxon>
        <taxon>Monogenea</taxon>
        <taxon>Polyopisthocotylea</taxon>
        <taxon>Polystomatidea</taxon>
        <taxon>Polystomatidae</taxon>
        <taxon>Protopolystoma</taxon>
    </lineage>
</organism>
<evidence type="ECO:0000313" key="3">
    <source>
        <dbReference type="Proteomes" id="UP000784294"/>
    </source>
</evidence>
<accession>A0A3S4ZXT1</accession>
<feature type="compositionally biased region" description="Polar residues" evidence="1">
    <location>
        <begin position="50"/>
        <end position="63"/>
    </location>
</feature>
<gene>
    <name evidence="2" type="ORF">PXEA_LOCUS8090</name>
</gene>
<evidence type="ECO:0000313" key="2">
    <source>
        <dbReference type="EMBL" id="VEL14650.1"/>
    </source>
</evidence>
<feature type="compositionally biased region" description="Basic and acidic residues" evidence="1">
    <location>
        <begin position="64"/>
        <end position="79"/>
    </location>
</feature>
<name>A0A3S4ZXT1_9PLAT</name>
<dbReference type="AlphaFoldDB" id="A0A3S4ZXT1"/>
<dbReference type="Proteomes" id="UP000784294">
    <property type="component" value="Unassembled WGS sequence"/>
</dbReference>
<feature type="region of interest" description="Disordered" evidence="1">
    <location>
        <begin position="107"/>
        <end position="148"/>
    </location>
</feature>
<proteinExistence type="predicted"/>
<reference evidence="2" key="1">
    <citation type="submission" date="2018-11" db="EMBL/GenBank/DDBJ databases">
        <authorList>
            <consortium name="Pathogen Informatics"/>
        </authorList>
    </citation>
    <scope>NUCLEOTIDE SEQUENCE</scope>
</reference>